<accession>A0A6N8S5P4</accession>
<dbReference type="EMBL" id="WUMK01000001">
    <property type="protein sequence ID" value="MXN43981.1"/>
    <property type="molecule type" value="Genomic_DNA"/>
</dbReference>
<protein>
    <recommendedName>
        <fullName evidence="3">Bacteriocin-protection protein</fullName>
    </recommendedName>
</protein>
<evidence type="ECO:0000313" key="2">
    <source>
        <dbReference type="Proteomes" id="UP000435802"/>
    </source>
</evidence>
<keyword evidence="2" id="KW-1185">Reference proteome</keyword>
<gene>
    <name evidence="1" type="ORF">GR138_02200</name>
</gene>
<organism evidence="1 2">
    <name type="scientific">Shinella kummerowiae</name>
    <dbReference type="NCBI Taxonomy" id="417745"/>
    <lineage>
        <taxon>Bacteria</taxon>
        <taxon>Pseudomonadati</taxon>
        <taxon>Pseudomonadota</taxon>
        <taxon>Alphaproteobacteria</taxon>
        <taxon>Hyphomicrobiales</taxon>
        <taxon>Rhizobiaceae</taxon>
        <taxon>Shinella</taxon>
    </lineage>
</organism>
<reference evidence="1 2" key="1">
    <citation type="submission" date="2019-12" db="EMBL/GenBank/DDBJ databases">
        <title>Shinella kummerowiae sp. nov., a symbiotic bacterium isolated from root nodules of the herbal legume Kummerowia stipulacea.</title>
        <authorList>
            <person name="Gao J."/>
        </authorList>
    </citation>
    <scope>NUCLEOTIDE SEQUENCE [LARGE SCALE GENOMIC DNA]</scope>
    <source>
        <strain evidence="1 2">CCBAU 25048</strain>
    </source>
</reference>
<comment type="caution">
    <text evidence="1">The sequence shown here is derived from an EMBL/GenBank/DDBJ whole genome shotgun (WGS) entry which is preliminary data.</text>
</comment>
<dbReference type="Proteomes" id="UP000435802">
    <property type="component" value="Unassembled WGS sequence"/>
</dbReference>
<proteinExistence type="predicted"/>
<dbReference type="Pfam" id="PF13376">
    <property type="entry name" value="OmdA"/>
    <property type="match status" value="1"/>
</dbReference>
<evidence type="ECO:0008006" key="3">
    <source>
        <dbReference type="Google" id="ProtNLM"/>
    </source>
</evidence>
<sequence length="199" mass="22592">MAPVEINPAHVREFADPESFYRWLAENHGTAPEVWIKIHKRGSGLKSINAEEAVEAVLCWGWIDAIRKGLDEKSFFQRYCPRGKKSVWSKKNVETVGRLIADGRMTEHGLKQVNAAKADGRWDKAYGSGKDLKIPADLQLAIDADPAAREMLGKLTEQNRFALAFRMHNIKTDAARKRNVDTFVDMLKRGETIYPQKQK</sequence>
<dbReference type="OrthoDB" id="9796999at2"/>
<name>A0A6N8S5P4_9HYPH</name>
<dbReference type="RefSeq" id="WP_160856967.1">
    <property type="nucleotide sequence ID" value="NZ_WUMK01000001.1"/>
</dbReference>
<dbReference type="AlphaFoldDB" id="A0A6N8S5P4"/>
<evidence type="ECO:0000313" key="1">
    <source>
        <dbReference type="EMBL" id="MXN43981.1"/>
    </source>
</evidence>